<dbReference type="NCBIfam" id="TIGR01826">
    <property type="entry name" value="CofD_related"/>
    <property type="match status" value="1"/>
</dbReference>
<feature type="non-terminal residue" evidence="2">
    <location>
        <position position="274"/>
    </location>
</feature>
<gene>
    <name evidence="2" type="ORF">S01H1_31386</name>
</gene>
<dbReference type="InterPro" id="IPR002882">
    <property type="entry name" value="CofD"/>
</dbReference>
<dbReference type="SUPFAM" id="SSF142338">
    <property type="entry name" value="CofD-like"/>
    <property type="match status" value="1"/>
</dbReference>
<dbReference type="CDD" id="cd07187">
    <property type="entry name" value="YvcK_like"/>
    <property type="match status" value="1"/>
</dbReference>
<dbReference type="PANTHER" id="PTHR30135:SF3">
    <property type="entry name" value="GLUCONEOGENESIS FACTOR-RELATED"/>
    <property type="match status" value="1"/>
</dbReference>
<dbReference type="EMBL" id="BARS01019363">
    <property type="protein sequence ID" value="GAF90046.1"/>
    <property type="molecule type" value="Genomic_DNA"/>
</dbReference>
<evidence type="ECO:0008006" key="3">
    <source>
        <dbReference type="Google" id="ProtNLM"/>
    </source>
</evidence>
<proteinExistence type="predicted"/>
<sequence length="274" mass="30203">YTSNITAIVAVADEGGSSGRLREEFGILPPGDIRNCLVSLAEVPQLMRDLFQYRFQEGNGIKGHSFGNLFITAMTQVAGSFKDAVKESSIVLAIRGKVLPSSLDKIRLKAEYSDGTAKVGEDKIPDEGKAIKSIHLLPQDAKPNPEIIEAIREAEIIIFGPGSLFTSIIPNLLIGQVKEEIVKRDVIKLYICNVMTQAGETDGFTASDHLEMIISHTKKNVINCCLVNSGRLKYHLLIKYAQEGSFPVIFDRERLKKMGMSVFEADVVSRSNYL</sequence>
<name>X0TS75_9ZZZZ</name>
<dbReference type="Pfam" id="PF01933">
    <property type="entry name" value="CofD"/>
    <property type="match status" value="1"/>
</dbReference>
<comment type="caution">
    <text evidence="2">The sequence shown here is derived from an EMBL/GenBank/DDBJ whole genome shotgun (WGS) entry which is preliminary data.</text>
</comment>
<protein>
    <recommendedName>
        <fullName evidence="3">YvcK family protein</fullName>
    </recommendedName>
</protein>
<dbReference type="AlphaFoldDB" id="X0TS75"/>
<reference evidence="2" key="1">
    <citation type="journal article" date="2014" name="Front. Microbiol.">
        <title>High frequency of phylogenetically diverse reductive dehalogenase-homologous genes in deep subseafloor sedimentary metagenomes.</title>
        <authorList>
            <person name="Kawai M."/>
            <person name="Futagami T."/>
            <person name="Toyoda A."/>
            <person name="Takaki Y."/>
            <person name="Nishi S."/>
            <person name="Hori S."/>
            <person name="Arai W."/>
            <person name="Tsubouchi T."/>
            <person name="Morono Y."/>
            <person name="Uchiyama I."/>
            <person name="Ito T."/>
            <person name="Fujiyama A."/>
            <person name="Inagaki F."/>
            <person name="Takami H."/>
        </authorList>
    </citation>
    <scope>NUCLEOTIDE SEQUENCE</scope>
    <source>
        <strain evidence="2">Expedition CK06-06</strain>
    </source>
</reference>
<feature type="non-terminal residue" evidence="2">
    <location>
        <position position="1"/>
    </location>
</feature>
<evidence type="ECO:0000313" key="2">
    <source>
        <dbReference type="EMBL" id="GAF90046.1"/>
    </source>
</evidence>
<keyword evidence="1" id="KW-0963">Cytoplasm</keyword>
<dbReference type="InterPro" id="IPR010119">
    <property type="entry name" value="Gluconeogen_factor"/>
</dbReference>
<dbReference type="PANTHER" id="PTHR30135">
    <property type="entry name" value="UNCHARACTERIZED PROTEIN YVCK-RELATED"/>
    <property type="match status" value="1"/>
</dbReference>
<organism evidence="2">
    <name type="scientific">marine sediment metagenome</name>
    <dbReference type="NCBI Taxonomy" id="412755"/>
    <lineage>
        <taxon>unclassified sequences</taxon>
        <taxon>metagenomes</taxon>
        <taxon>ecological metagenomes</taxon>
    </lineage>
</organism>
<dbReference type="Gene3D" id="3.40.50.10680">
    <property type="entry name" value="CofD-like domains"/>
    <property type="match status" value="1"/>
</dbReference>
<dbReference type="GO" id="GO:0043743">
    <property type="term" value="F:LPPG:FO 2-phospho-L-lactate transferase activity"/>
    <property type="evidence" value="ECO:0007669"/>
    <property type="project" value="InterPro"/>
</dbReference>
<dbReference type="InterPro" id="IPR038136">
    <property type="entry name" value="CofD-like_dom_sf"/>
</dbReference>
<evidence type="ECO:0000256" key="1">
    <source>
        <dbReference type="ARBA" id="ARBA00022490"/>
    </source>
</evidence>
<accession>X0TS75</accession>